<dbReference type="Gene3D" id="1.10.10.10">
    <property type="entry name" value="Winged helix-like DNA-binding domain superfamily/Winged helix DNA-binding domain"/>
    <property type="match status" value="1"/>
</dbReference>
<feature type="binding site" evidence="2">
    <location>
        <position position="123"/>
    </location>
    <ligand>
        <name>biotin</name>
        <dbReference type="ChEBI" id="CHEBI:57586"/>
    </ligand>
</feature>
<comment type="catalytic activity">
    <reaction evidence="2">
        <text>biotin + L-lysyl-[protein] + ATP = N(6)-biotinyl-L-lysyl-[protein] + AMP + diphosphate + H(+)</text>
        <dbReference type="Rhea" id="RHEA:11756"/>
        <dbReference type="Rhea" id="RHEA-COMP:9752"/>
        <dbReference type="Rhea" id="RHEA-COMP:10505"/>
        <dbReference type="ChEBI" id="CHEBI:15378"/>
        <dbReference type="ChEBI" id="CHEBI:29969"/>
        <dbReference type="ChEBI" id="CHEBI:30616"/>
        <dbReference type="ChEBI" id="CHEBI:33019"/>
        <dbReference type="ChEBI" id="CHEBI:57586"/>
        <dbReference type="ChEBI" id="CHEBI:83144"/>
        <dbReference type="ChEBI" id="CHEBI:456215"/>
        <dbReference type="EC" id="6.3.4.15"/>
    </reaction>
</comment>
<keyword evidence="5" id="KW-1185">Reference proteome</keyword>
<keyword evidence="2" id="KW-0067">ATP-binding</keyword>
<evidence type="ECO:0000313" key="5">
    <source>
        <dbReference type="Proteomes" id="UP000001962"/>
    </source>
</evidence>
<dbReference type="GO" id="GO:0005737">
    <property type="term" value="C:cytoplasm"/>
    <property type="evidence" value="ECO:0007669"/>
    <property type="project" value="TreeGrafter"/>
</dbReference>
<proteinExistence type="inferred from homology"/>
<dbReference type="InterPro" id="IPR004143">
    <property type="entry name" value="BPL_LPL_catalytic"/>
</dbReference>
<dbReference type="HOGENOM" id="CLU_051096_4_0_6"/>
<name>Q0ABJ3_ALKEH</name>
<keyword evidence="2" id="KW-0804">Transcription</keyword>
<dbReference type="Pfam" id="PF08279">
    <property type="entry name" value="HTH_11"/>
    <property type="match status" value="1"/>
</dbReference>
<feature type="binding site" evidence="2">
    <location>
        <begin position="102"/>
        <end position="104"/>
    </location>
    <ligand>
        <name>biotin</name>
        <dbReference type="ChEBI" id="CHEBI:57586"/>
    </ligand>
</feature>
<dbReference type="EMBL" id="CP000453">
    <property type="protein sequence ID" value="ABI55794.1"/>
    <property type="molecule type" value="Genomic_DNA"/>
</dbReference>
<comment type="caution">
    <text evidence="2">Lacks conserved residue(s) required for the propagation of feature annotation.</text>
</comment>
<evidence type="ECO:0000256" key="1">
    <source>
        <dbReference type="ARBA" id="ARBA00022598"/>
    </source>
</evidence>
<dbReference type="eggNOG" id="COG0340">
    <property type="taxonomic scope" value="Bacteria"/>
</dbReference>
<dbReference type="Gene3D" id="2.30.30.100">
    <property type="match status" value="1"/>
</dbReference>
<keyword evidence="1 2" id="KW-0436">Ligase</keyword>
<dbReference type="GO" id="GO:0003677">
    <property type="term" value="F:DNA binding"/>
    <property type="evidence" value="ECO:0007669"/>
    <property type="project" value="UniProtKB-UniRule"/>
</dbReference>
<dbReference type="PANTHER" id="PTHR12835">
    <property type="entry name" value="BIOTIN PROTEIN LIGASE"/>
    <property type="match status" value="1"/>
</dbReference>
<reference evidence="5" key="1">
    <citation type="submission" date="2006-08" db="EMBL/GenBank/DDBJ databases">
        <title>Complete sequence of Alkalilimnicola ehrilichei MLHE-1.</title>
        <authorList>
            <person name="Copeland A."/>
            <person name="Lucas S."/>
            <person name="Lapidus A."/>
            <person name="Barry K."/>
            <person name="Detter J.C."/>
            <person name="Glavina del Rio T."/>
            <person name="Hammon N."/>
            <person name="Israni S."/>
            <person name="Dalin E."/>
            <person name="Tice H."/>
            <person name="Pitluck S."/>
            <person name="Sims D."/>
            <person name="Brettin T."/>
            <person name="Bruce D."/>
            <person name="Han C."/>
            <person name="Tapia R."/>
            <person name="Gilna P."/>
            <person name="Schmutz J."/>
            <person name="Larimer F."/>
            <person name="Land M."/>
            <person name="Hauser L."/>
            <person name="Kyrpides N."/>
            <person name="Mikhailova N."/>
            <person name="Oremland R.S."/>
            <person name="Hoeft S.E."/>
            <person name="Switzer-Blum J."/>
            <person name="Kulp T."/>
            <person name="King G."/>
            <person name="Tabita R."/>
            <person name="Witte B."/>
            <person name="Santini J.M."/>
            <person name="Basu P."/>
            <person name="Hollibaugh J.T."/>
            <person name="Xie G."/>
            <person name="Stolz J.F."/>
            <person name="Richardson P."/>
        </authorList>
    </citation>
    <scope>NUCLEOTIDE SEQUENCE [LARGE SCALE GENOMIC DNA]</scope>
    <source>
        <strain evidence="5">ATCC BAA-1101 / DSM 17681 / MLHE-1</strain>
    </source>
</reference>
<dbReference type="KEGG" id="aeh:Mlg_0440"/>
<dbReference type="PROSITE" id="PS51733">
    <property type="entry name" value="BPL_LPL_CATALYTIC"/>
    <property type="match status" value="1"/>
</dbReference>
<dbReference type="OrthoDB" id="9807064at2"/>
<evidence type="ECO:0000259" key="3">
    <source>
        <dbReference type="PROSITE" id="PS51733"/>
    </source>
</evidence>
<keyword evidence="2" id="KW-0238">DNA-binding</keyword>
<dbReference type="EC" id="6.3.4.15" evidence="2"/>
<keyword evidence="2" id="KW-0805">Transcription regulation</keyword>
<comment type="similarity">
    <text evidence="2">Belongs to the biotin--protein ligase family.</text>
</comment>
<dbReference type="InterPro" id="IPR013196">
    <property type="entry name" value="HTH_11"/>
</dbReference>
<dbReference type="RefSeq" id="WP_011628190.1">
    <property type="nucleotide sequence ID" value="NC_008340.1"/>
</dbReference>
<feature type="domain" description="BPL/LPL catalytic" evidence="3">
    <location>
        <begin position="78"/>
        <end position="266"/>
    </location>
</feature>
<dbReference type="InterPro" id="IPR036390">
    <property type="entry name" value="WH_DNA-bd_sf"/>
</dbReference>
<dbReference type="SUPFAM" id="SSF55681">
    <property type="entry name" value="Class II aaRS and biotin synthetases"/>
    <property type="match status" value="1"/>
</dbReference>
<dbReference type="NCBIfam" id="TIGR00121">
    <property type="entry name" value="birA_ligase"/>
    <property type="match status" value="1"/>
</dbReference>
<dbReference type="GO" id="GO:0004077">
    <property type="term" value="F:biotin--[biotin carboxyl-carrier protein] ligase activity"/>
    <property type="evidence" value="ECO:0007669"/>
    <property type="project" value="UniProtKB-UniRule"/>
</dbReference>
<evidence type="ECO:0000256" key="2">
    <source>
        <dbReference type="HAMAP-Rule" id="MF_00978"/>
    </source>
</evidence>
<dbReference type="GO" id="GO:0006355">
    <property type="term" value="P:regulation of DNA-templated transcription"/>
    <property type="evidence" value="ECO:0007669"/>
    <property type="project" value="UniProtKB-UniRule"/>
</dbReference>
<dbReference type="SUPFAM" id="SSF46785">
    <property type="entry name" value="Winged helix' DNA-binding domain"/>
    <property type="match status" value="1"/>
</dbReference>
<dbReference type="HAMAP" id="MF_00978">
    <property type="entry name" value="Bifunct_BirA"/>
    <property type="match status" value="1"/>
</dbReference>
<feature type="DNA-binding region" description="H-T-H motif" evidence="2">
    <location>
        <begin position="29"/>
        <end position="48"/>
    </location>
</feature>
<comment type="function">
    <text evidence="2">Acts both as a biotin--[acetyl-CoA-carboxylase] ligase and a biotin-operon repressor. In the presence of ATP, BirA activates biotin to form the BirA-biotinyl-5'-adenylate (BirA-bio-5'-AMP or holoBirA) complex. HoloBirA can either transfer the biotinyl moiety to the biotin carboxyl carrier protein (BCCP) subunit of acetyl-CoA carboxylase, or bind to the biotin operator site and inhibit transcription of the operon.</text>
</comment>
<dbReference type="InterPro" id="IPR036388">
    <property type="entry name" value="WH-like_DNA-bd_sf"/>
</dbReference>
<feature type="binding site" evidence="2">
    <location>
        <begin position="127"/>
        <end position="129"/>
    </location>
    <ligand>
        <name>biotin</name>
        <dbReference type="ChEBI" id="CHEBI:57586"/>
    </ligand>
</feature>
<keyword evidence="2" id="KW-0092">Biotin</keyword>
<dbReference type="InterPro" id="IPR045864">
    <property type="entry name" value="aa-tRNA-synth_II/BPL/LPL"/>
</dbReference>
<dbReference type="InterPro" id="IPR030855">
    <property type="entry name" value="Bifunct_BirA"/>
</dbReference>
<dbReference type="Pfam" id="PF03099">
    <property type="entry name" value="BPL_LplA_LipB"/>
    <property type="match status" value="1"/>
</dbReference>
<dbReference type="eggNOG" id="COG1654">
    <property type="taxonomic scope" value="Bacteria"/>
</dbReference>
<dbReference type="Gene3D" id="3.30.930.10">
    <property type="entry name" value="Bira Bifunctional Protein, Domain 2"/>
    <property type="match status" value="1"/>
</dbReference>
<keyword evidence="2" id="KW-0678">Repressor</keyword>
<dbReference type="GO" id="GO:0005524">
    <property type="term" value="F:ATP binding"/>
    <property type="evidence" value="ECO:0007669"/>
    <property type="project" value="UniProtKB-UniRule"/>
</dbReference>
<sequence length="336" mass="34939">MSGSEGRLAARGSAQAVLERLSAGDCWSGEALGRELGISRAAVWKAVATLRGLGVPVEAVAGKGYRLPGPVEVLDRQRIVAELRRAGVAPLPSVDVWLSTPSTNLCVLGSQAGTPRAAFAEVQTAGRGRQGRRWWSAFGEQVQFSLAWHYQALPAPVPGLSLAVGVELAETLSGLGARGLQLKWPNDLLCKEGRKLAGILIELEGQVLGPCRVVVGVGVNHGRGAGGAEADRPVASLAEAGLEGVARNRLAALLLSAVIRGCQRFGVTGLDDYREGWARWDALRDRPLSVVQAGATLRGWGAGISEDGALVLTLASGGQRVLHAGEVHIGAALADS</sequence>
<keyword evidence="2" id="KW-0547">Nucleotide-binding</keyword>
<gene>
    <name evidence="2" type="primary">birA</name>
    <name evidence="4" type="ordered locus">Mlg_0440</name>
</gene>
<dbReference type="PANTHER" id="PTHR12835:SF5">
    <property type="entry name" value="BIOTIN--PROTEIN LIGASE"/>
    <property type="match status" value="1"/>
</dbReference>
<protein>
    <recommendedName>
        <fullName evidence="2">Bifunctional ligase/repressor BirA</fullName>
    </recommendedName>
    <alternativeName>
        <fullName evidence="2">Biotin operon repressor</fullName>
    </alternativeName>
    <alternativeName>
        <fullName evidence="2">Biotin--[acetyl-CoA-carboxylase] ligase</fullName>
        <ecNumber evidence="2">6.3.4.15</ecNumber>
    </alternativeName>
    <alternativeName>
        <fullName evidence="2">Biotin--protein ligase</fullName>
    </alternativeName>
    <alternativeName>
        <fullName evidence="2">Biotin-[acetyl-CoA carboxylase] synthetase</fullName>
    </alternativeName>
</protein>
<dbReference type="InterPro" id="IPR004408">
    <property type="entry name" value="Biotin_CoA_COase_ligase"/>
</dbReference>
<accession>Q0ABJ3</accession>
<evidence type="ECO:0000313" key="4">
    <source>
        <dbReference type="EMBL" id="ABI55794.1"/>
    </source>
</evidence>
<dbReference type="Proteomes" id="UP000001962">
    <property type="component" value="Chromosome"/>
</dbReference>
<organism evidence="4 5">
    <name type="scientific">Alkalilimnicola ehrlichii (strain ATCC BAA-1101 / DSM 17681 / MLHE-1)</name>
    <dbReference type="NCBI Taxonomy" id="187272"/>
    <lineage>
        <taxon>Bacteria</taxon>
        <taxon>Pseudomonadati</taxon>
        <taxon>Pseudomonadota</taxon>
        <taxon>Gammaproteobacteria</taxon>
        <taxon>Chromatiales</taxon>
        <taxon>Ectothiorhodospiraceae</taxon>
        <taxon>Alkalilimnicola</taxon>
    </lineage>
</organism>
<dbReference type="AlphaFoldDB" id="Q0ABJ3"/>